<feature type="domain" description="Hemerythrin-like" evidence="1">
    <location>
        <begin position="3"/>
        <end position="118"/>
    </location>
</feature>
<dbReference type="InterPro" id="IPR012312">
    <property type="entry name" value="Hemerythrin-like"/>
</dbReference>
<proteinExistence type="predicted"/>
<evidence type="ECO:0000259" key="1">
    <source>
        <dbReference type="Pfam" id="PF01814"/>
    </source>
</evidence>
<dbReference type="PANTHER" id="PTHR35585:SF1">
    <property type="entry name" value="HHE DOMAIN PROTEIN (AFU_ORTHOLOGUE AFUA_4G00730)"/>
    <property type="match status" value="1"/>
</dbReference>
<name>A0A378IU18_9GAMM</name>
<sequence>MDAISFLISEHNKVRRTLNEIANTNFRDDKRQTMFDDLCHELIRHETMEHKVWYPCFKDNKKLDPTVKHLLTEEKRAEKAIKEFDDIKSQQEWEEKFARFKNNVIHHAEEEENKLFPQVKSLLDHNELELIGERMSRFKNKYDA</sequence>
<reference evidence="2 3" key="1">
    <citation type="submission" date="2018-06" db="EMBL/GenBank/DDBJ databases">
        <authorList>
            <consortium name="Pathogen Informatics"/>
            <person name="Doyle S."/>
        </authorList>
    </citation>
    <scope>NUCLEOTIDE SEQUENCE [LARGE SCALE GENOMIC DNA]</scope>
    <source>
        <strain evidence="2 3">NCTC11978</strain>
    </source>
</reference>
<evidence type="ECO:0000313" key="2">
    <source>
        <dbReference type="EMBL" id="STX38412.1"/>
    </source>
</evidence>
<dbReference type="Proteomes" id="UP000254033">
    <property type="component" value="Unassembled WGS sequence"/>
</dbReference>
<dbReference type="RefSeq" id="WP_115175153.1">
    <property type="nucleotide sequence ID" value="NZ_UGNY01000001.1"/>
</dbReference>
<dbReference type="Gene3D" id="1.20.120.520">
    <property type="entry name" value="nmb1532 protein domain like"/>
    <property type="match status" value="1"/>
</dbReference>
<dbReference type="AlphaFoldDB" id="A0A378IU18"/>
<accession>A0A378IU18</accession>
<protein>
    <submittedName>
        <fullName evidence="2">Uncharacterized conserved protein</fullName>
    </submittedName>
</protein>
<dbReference type="Pfam" id="PF01814">
    <property type="entry name" value="Hemerythrin"/>
    <property type="match status" value="1"/>
</dbReference>
<dbReference type="EMBL" id="UGNY01000001">
    <property type="protein sequence ID" value="STX38412.1"/>
    <property type="molecule type" value="Genomic_DNA"/>
</dbReference>
<evidence type="ECO:0000313" key="3">
    <source>
        <dbReference type="Proteomes" id="UP000254033"/>
    </source>
</evidence>
<dbReference type="PANTHER" id="PTHR35585">
    <property type="entry name" value="HHE DOMAIN PROTEIN (AFU_ORTHOLOGUE AFUA_4G00730)"/>
    <property type="match status" value="1"/>
</dbReference>
<organism evidence="2 3">
    <name type="scientific">Legionella feeleii</name>
    <dbReference type="NCBI Taxonomy" id="453"/>
    <lineage>
        <taxon>Bacteria</taxon>
        <taxon>Pseudomonadati</taxon>
        <taxon>Pseudomonadota</taxon>
        <taxon>Gammaproteobacteria</taxon>
        <taxon>Legionellales</taxon>
        <taxon>Legionellaceae</taxon>
        <taxon>Legionella</taxon>
    </lineage>
</organism>
<gene>
    <name evidence="2" type="ORF">NCTC11978_01596</name>
</gene>